<dbReference type="InterPro" id="IPR023696">
    <property type="entry name" value="Ureohydrolase_dom_sf"/>
</dbReference>
<evidence type="ECO:0000256" key="6">
    <source>
        <dbReference type="PIRNR" id="PIRNR037913"/>
    </source>
</evidence>
<dbReference type="InterPro" id="IPR000286">
    <property type="entry name" value="HDACs"/>
</dbReference>
<keyword evidence="6" id="KW-0804">Transcription</keyword>
<feature type="binding site" evidence="8">
    <location>
        <position position="157"/>
    </location>
    <ligand>
        <name>a divalent metal cation</name>
        <dbReference type="ChEBI" id="CHEBI:60240"/>
    </ligand>
</feature>
<accession>A0AAV8Z2K7</accession>
<evidence type="ECO:0000313" key="12">
    <source>
        <dbReference type="Proteomes" id="UP001162162"/>
    </source>
</evidence>
<dbReference type="Proteomes" id="UP001162162">
    <property type="component" value="Unassembled WGS sequence"/>
</dbReference>
<keyword evidence="2" id="KW-0678">Repressor</keyword>
<evidence type="ECO:0000256" key="1">
    <source>
        <dbReference type="ARBA" id="ARBA00012111"/>
    </source>
</evidence>
<dbReference type="PRINTS" id="PR01270">
    <property type="entry name" value="HDASUPER"/>
</dbReference>
<feature type="region of interest" description="Disordered" evidence="9">
    <location>
        <begin position="360"/>
        <end position="458"/>
    </location>
</feature>
<comment type="subcellular location">
    <subcellularLocation>
        <location evidence="6">Nucleus</location>
    </subcellularLocation>
</comment>
<evidence type="ECO:0000313" key="11">
    <source>
        <dbReference type="EMBL" id="KAJ8958111.1"/>
    </source>
</evidence>
<feature type="compositionally biased region" description="Basic and acidic residues" evidence="9">
    <location>
        <begin position="415"/>
        <end position="458"/>
    </location>
</feature>
<evidence type="ECO:0000256" key="2">
    <source>
        <dbReference type="ARBA" id="ARBA00022491"/>
    </source>
</evidence>
<dbReference type="PIRSF" id="PIRSF037913">
    <property type="entry name" value="His_deacetylse_1"/>
    <property type="match status" value="1"/>
</dbReference>
<keyword evidence="8" id="KW-0479">Metal-binding</keyword>
<evidence type="ECO:0000256" key="3">
    <source>
        <dbReference type="ARBA" id="ARBA00022801"/>
    </source>
</evidence>
<dbReference type="CDD" id="cd09991">
    <property type="entry name" value="HDAC_classI"/>
    <property type="match status" value="1"/>
</dbReference>
<dbReference type="InterPro" id="IPR023801">
    <property type="entry name" value="His_deacetylse_dom"/>
</dbReference>
<evidence type="ECO:0000256" key="7">
    <source>
        <dbReference type="PIRSR" id="PIRSR037913-1"/>
    </source>
</evidence>
<sequence>MATQPHSRKRVCYYYDSDIGNYYYGQGHPMKPHRIPAPQGDRRGNDEISLGRLYSILKIDQTGQHVGVQQADAEVQRRRGLPVFDGLYEFCQLSAGGSVAAAVKLNKQASEICINWGGGLHHAKKSEASGFCYVNDIVLGILELLKYHQRVLYIDIDVHHGDGVEEAFYTTDRVMTVSFHKYGEYFPGTGDLRDIGAGKGKYYAVNIPLRDGMDDEAYESIFVPIISKVMETFQPSAVVLQCGADSLTGDRLGCFNLTVKGHGKCVEFVKKYNLPFMMVGGGGYTIRNVSRAWTYETSVALGVEIANELPYNDYFDPSNMANQNTPEYLEKIKTRLFENLRMLPHAPGVQVQAIPEDAINEESDSEDKADKDERLPQKDLDKRIVPENEFSDSEDEGEGGRRDNRSYKGRKRPRLDKGGESKEGADDKIKEEIKSEKGEDGDVKSTLLDPKKDTGPAP</sequence>
<dbReference type="GO" id="GO:0141221">
    <property type="term" value="F:histone deacetylase activity, hydrolytic mechanism"/>
    <property type="evidence" value="ECO:0007669"/>
    <property type="project" value="UniProtKB-EC"/>
</dbReference>
<feature type="active site" description="Proton acceptor" evidence="7">
    <location>
        <position position="122"/>
    </location>
</feature>
<feature type="domain" description="Histone deacetylase" evidence="10">
    <location>
        <begin position="75"/>
        <end position="298"/>
    </location>
</feature>
<keyword evidence="3 6" id="KW-0378">Hydrolase</keyword>
<reference evidence="11" key="1">
    <citation type="journal article" date="2023" name="Insect Mol. Biol.">
        <title>Genome sequencing provides insights into the evolution of gene families encoding plant cell wall-degrading enzymes in longhorned beetles.</title>
        <authorList>
            <person name="Shin N.R."/>
            <person name="Okamura Y."/>
            <person name="Kirsch R."/>
            <person name="Pauchet Y."/>
        </authorList>
    </citation>
    <scope>NUCLEOTIDE SEQUENCE</scope>
    <source>
        <strain evidence="11">AMC_N1</strain>
    </source>
</reference>
<proteinExistence type="inferred from homology"/>
<dbReference type="EC" id="3.5.1.98" evidence="1 6"/>
<comment type="similarity">
    <text evidence="6">Belongs to the histone deacetylase family. HD Type 1 subfamily.</text>
</comment>
<feature type="binding site" evidence="8">
    <location>
        <position position="245"/>
    </location>
    <ligand>
        <name>a divalent metal cation</name>
        <dbReference type="ChEBI" id="CHEBI:60240"/>
    </ligand>
</feature>
<protein>
    <recommendedName>
        <fullName evidence="1 6">Histone deacetylase</fullName>
        <ecNumber evidence="1 6">3.5.1.98</ecNumber>
    </recommendedName>
</protein>
<keyword evidence="6" id="KW-0539">Nucleus</keyword>
<dbReference type="SUPFAM" id="SSF52768">
    <property type="entry name" value="Arginase/deacetylase"/>
    <property type="match status" value="1"/>
</dbReference>
<dbReference type="GO" id="GO:0016581">
    <property type="term" value="C:NuRD complex"/>
    <property type="evidence" value="ECO:0007669"/>
    <property type="project" value="TreeGrafter"/>
</dbReference>
<dbReference type="Gene3D" id="3.40.800.20">
    <property type="entry name" value="Histone deacetylase domain"/>
    <property type="match status" value="1"/>
</dbReference>
<dbReference type="PRINTS" id="PR01271">
    <property type="entry name" value="HISDACETLASE"/>
</dbReference>
<evidence type="ECO:0000256" key="5">
    <source>
        <dbReference type="ARBA" id="ARBA00048287"/>
    </source>
</evidence>
<evidence type="ECO:0000259" key="10">
    <source>
        <dbReference type="Pfam" id="PF00850"/>
    </source>
</evidence>
<dbReference type="GO" id="GO:0046872">
    <property type="term" value="F:metal ion binding"/>
    <property type="evidence" value="ECO:0007669"/>
    <property type="project" value="UniProtKB-KW"/>
</dbReference>
<dbReference type="InterPro" id="IPR037138">
    <property type="entry name" value="His_deacetylse_dom_sf"/>
</dbReference>
<comment type="caution">
    <text evidence="11">The sequence shown here is derived from an EMBL/GenBank/DDBJ whole genome shotgun (WGS) entry which is preliminary data.</text>
</comment>
<feature type="compositionally biased region" description="Basic and acidic residues" evidence="9">
    <location>
        <begin position="366"/>
        <end position="386"/>
    </location>
</feature>
<organism evidence="11 12">
    <name type="scientific">Aromia moschata</name>
    <dbReference type="NCBI Taxonomy" id="1265417"/>
    <lineage>
        <taxon>Eukaryota</taxon>
        <taxon>Metazoa</taxon>
        <taxon>Ecdysozoa</taxon>
        <taxon>Arthropoda</taxon>
        <taxon>Hexapoda</taxon>
        <taxon>Insecta</taxon>
        <taxon>Pterygota</taxon>
        <taxon>Neoptera</taxon>
        <taxon>Endopterygota</taxon>
        <taxon>Coleoptera</taxon>
        <taxon>Polyphaga</taxon>
        <taxon>Cucujiformia</taxon>
        <taxon>Chrysomeloidea</taxon>
        <taxon>Cerambycidae</taxon>
        <taxon>Cerambycinae</taxon>
        <taxon>Callichromatini</taxon>
        <taxon>Aromia</taxon>
    </lineage>
</organism>
<comment type="catalytic activity">
    <reaction evidence="5 6">
        <text>N(6)-acetyl-L-lysyl-[histone] + H2O = L-lysyl-[histone] + acetate</text>
        <dbReference type="Rhea" id="RHEA:58196"/>
        <dbReference type="Rhea" id="RHEA-COMP:9845"/>
        <dbReference type="Rhea" id="RHEA-COMP:11338"/>
        <dbReference type="ChEBI" id="CHEBI:15377"/>
        <dbReference type="ChEBI" id="CHEBI:29969"/>
        <dbReference type="ChEBI" id="CHEBI:30089"/>
        <dbReference type="ChEBI" id="CHEBI:61930"/>
        <dbReference type="EC" id="3.5.1.98"/>
    </reaction>
</comment>
<dbReference type="GO" id="GO:0031507">
    <property type="term" value="P:heterochromatin formation"/>
    <property type="evidence" value="ECO:0007669"/>
    <property type="project" value="TreeGrafter"/>
</dbReference>
<name>A0AAV8Z2K7_9CUCU</name>
<keyword evidence="4 6" id="KW-0156">Chromatin regulator</keyword>
<keyword evidence="6" id="KW-0805">Transcription regulation</keyword>
<dbReference type="PANTHER" id="PTHR10625:SF10">
    <property type="entry name" value="HISTONE DEACETYLASE HDAC1"/>
    <property type="match status" value="1"/>
</dbReference>
<evidence type="ECO:0000256" key="9">
    <source>
        <dbReference type="SAM" id="MobiDB-lite"/>
    </source>
</evidence>
<dbReference type="EMBL" id="JAPWTK010000019">
    <property type="protein sequence ID" value="KAJ8958111.1"/>
    <property type="molecule type" value="Genomic_DNA"/>
</dbReference>
<dbReference type="PANTHER" id="PTHR10625">
    <property type="entry name" value="HISTONE DEACETYLASE HDAC1-RELATED"/>
    <property type="match status" value="1"/>
</dbReference>
<keyword evidence="12" id="KW-1185">Reference proteome</keyword>
<feature type="binding site" evidence="8">
    <location>
        <position position="159"/>
    </location>
    <ligand>
        <name>a divalent metal cation</name>
        <dbReference type="ChEBI" id="CHEBI:60240"/>
    </ligand>
</feature>
<evidence type="ECO:0000256" key="8">
    <source>
        <dbReference type="PIRSR" id="PIRSR037913-3"/>
    </source>
</evidence>
<dbReference type="AlphaFoldDB" id="A0AAV8Z2K7"/>
<gene>
    <name evidence="11" type="ORF">NQ318_006040</name>
</gene>
<dbReference type="InterPro" id="IPR003084">
    <property type="entry name" value="HDAC_I/II"/>
</dbReference>
<evidence type="ECO:0000256" key="4">
    <source>
        <dbReference type="ARBA" id="ARBA00022853"/>
    </source>
</evidence>
<dbReference type="Pfam" id="PF00850">
    <property type="entry name" value="Hist_deacetyl"/>
    <property type="match status" value="1"/>
</dbReference>